<dbReference type="PANTHER" id="PTHR30055:SF158">
    <property type="entry name" value="POSSIBLE TRANSCRIPTIONAL REGULATORY PROTEIN (PROBABLY TETR-FAMILY)"/>
    <property type="match status" value="1"/>
</dbReference>
<sequence>MTSQKRMPRAQRRNQVLSVATEVFARQGYHATSMDNIALEAGVSKPILYQHFESKHDLFSTIMDKSIEELAHRLTTTLETVDSREDRVHQTFYGYFEFVKENRDAFIIMSRNSSELSDARTRWSRAVDTYVQIIAGSIQERNNLGEIQAYVMGRAIAGMAEQASQVCIDYDDVDIEEVARLTAKMAFEGLTGVEKSQFALTPEPAPGERSS</sequence>
<name>A0A2N6VRC8_9MICO</name>
<dbReference type="RefSeq" id="WP_102238324.1">
    <property type="nucleotide sequence ID" value="NZ_BAAAIM010000007.1"/>
</dbReference>
<evidence type="ECO:0000313" key="6">
    <source>
        <dbReference type="EMBL" id="PMD06684.1"/>
    </source>
</evidence>
<dbReference type="InterPro" id="IPR009057">
    <property type="entry name" value="Homeodomain-like_sf"/>
</dbReference>
<evidence type="ECO:0000256" key="3">
    <source>
        <dbReference type="ARBA" id="ARBA00023163"/>
    </source>
</evidence>
<dbReference type="InterPro" id="IPR050109">
    <property type="entry name" value="HTH-type_TetR-like_transc_reg"/>
</dbReference>
<dbReference type="SUPFAM" id="SSF48498">
    <property type="entry name" value="Tetracyclin repressor-like, C-terminal domain"/>
    <property type="match status" value="1"/>
</dbReference>
<reference evidence="6 7" key="1">
    <citation type="submission" date="2017-09" db="EMBL/GenBank/DDBJ databases">
        <title>Bacterial strain isolated from the female urinary microbiota.</title>
        <authorList>
            <person name="Thomas-White K."/>
            <person name="Kumar N."/>
            <person name="Forster S."/>
            <person name="Putonti C."/>
            <person name="Lawley T."/>
            <person name="Wolfe A.J."/>
        </authorList>
    </citation>
    <scope>NUCLEOTIDE SEQUENCE [LARGE SCALE GENOMIC DNA]</scope>
    <source>
        <strain evidence="6 7">UMB1301</strain>
    </source>
</reference>
<dbReference type="Gene3D" id="1.10.357.10">
    <property type="entry name" value="Tetracycline Repressor, domain 2"/>
    <property type="match status" value="1"/>
</dbReference>
<dbReference type="GO" id="GO:0000976">
    <property type="term" value="F:transcription cis-regulatory region binding"/>
    <property type="evidence" value="ECO:0007669"/>
    <property type="project" value="TreeGrafter"/>
</dbReference>
<dbReference type="InterPro" id="IPR023772">
    <property type="entry name" value="DNA-bd_HTH_TetR-type_CS"/>
</dbReference>
<dbReference type="PRINTS" id="PR00455">
    <property type="entry name" value="HTHTETR"/>
</dbReference>
<comment type="caution">
    <text evidence="6">The sequence shown here is derived from an EMBL/GenBank/DDBJ whole genome shotgun (WGS) entry which is preliminary data.</text>
</comment>
<dbReference type="GO" id="GO:0003700">
    <property type="term" value="F:DNA-binding transcription factor activity"/>
    <property type="evidence" value="ECO:0007669"/>
    <property type="project" value="TreeGrafter"/>
</dbReference>
<protein>
    <recommendedName>
        <fullName evidence="5">HTH tetR-type domain-containing protein</fullName>
    </recommendedName>
</protein>
<dbReference type="AlphaFoldDB" id="A0A2N6VRC8"/>
<dbReference type="InterPro" id="IPR036271">
    <property type="entry name" value="Tet_transcr_reg_TetR-rel_C_sf"/>
</dbReference>
<dbReference type="PROSITE" id="PS01081">
    <property type="entry name" value="HTH_TETR_1"/>
    <property type="match status" value="1"/>
</dbReference>
<proteinExistence type="predicted"/>
<dbReference type="InterPro" id="IPR001647">
    <property type="entry name" value="HTH_TetR"/>
</dbReference>
<keyword evidence="1" id="KW-0805">Transcription regulation</keyword>
<dbReference type="OrthoDB" id="70491at2"/>
<dbReference type="FunFam" id="1.10.10.60:FF:000141">
    <property type="entry name" value="TetR family transcriptional regulator"/>
    <property type="match status" value="1"/>
</dbReference>
<evidence type="ECO:0000256" key="1">
    <source>
        <dbReference type="ARBA" id="ARBA00023015"/>
    </source>
</evidence>
<dbReference type="Proteomes" id="UP000235598">
    <property type="component" value="Unassembled WGS sequence"/>
</dbReference>
<organism evidence="6 7">
    <name type="scientific">Brevibacterium paucivorans</name>
    <dbReference type="NCBI Taxonomy" id="170994"/>
    <lineage>
        <taxon>Bacteria</taxon>
        <taxon>Bacillati</taxon>
        <taxon>Actinomycetota</taxon>
        <taxon>Actinomycetes</taxon>
        <taxon>Micrococcales</taxon>
        <taxon>Brevibacteriaceae</taxon>
        <taxon>Brevibacterium</taxon>
    </lineage>
</organism>
<evidence type="ECO:0000256" key="2">
    <source>
        <dbReference type="ARBA" id="ARBA00023125"/>
    </source>
</evidence>
<dbReference type="Pfam" id="PF00440">
    <property type="entry name" value="TetR_N"/>
    <property type="match status" value="1"/>
</dbReference>
<evidence type="ECO:0000256" key="4">
    <source>
        <dbReference type="PROSITE-ProRule" id="PRU00335"/>
    </source>
</evidence>
<dbReference type="PANTHER" id="PTHR30055">
    <property type="entry name" value="HTH-TYPE TRANSCRIPTIONAL REGULATOR RUTR"/>
    <property type="match status" value="1"/>
</dbReference>
<accession>A0A2N6VRC8</accession>
<dbReference type="SUPFAM" id="SSF46689">
    <property type="entry name" value="Homeodomain-like"/>
    <property type="match status" value="1"/>
</dbReference>
<feature type="domain" description="HTH tetR-type" evidence="5">
    <location>
        <begin position="10"/>
        <end position="70"/>
    </location>
</feature>
<keyword evidence="2 4" id="KW-0238">DNA-binding</keyword>
<keyword evidence="3" id="KW-0804">Transcription</keyword>
<dbReference type="GO" id="GO:0045892">
    <property type="term" value="P:negative regulation of DNA-templated transcription"/>
    <property type="evidence" value="ECO:0007669"/>
    <property type="project" value="UniProtKB-ARBA"/>
</dbReference>
<dbReference type="PROSITE" id="PS50977">
    <property type="entry name" value="HTH_TETR_2"/>
    <property type="match status" value="1"/>
</dbReference>
<evidence type="ECO:0000313" key="7">
    <source>
        <dbReference type="Proteomes" id="UP000235598"/>
    </source>
</evidence>
<dbReference type="EMBL" id="PNHK01000001">
    <property type="protein sequence ID" value="PMD06684.1"/>
    <property type="molecule type" value="Genomic_DNA"/>
</dbReference>
<gene>
    <name evidence="6" type="ORF">CJ199_01330</name>
</gene>
<evidence type="ECO:0000259" key="5">
    <source>
        <dbReference type="PROSITE" id="PS50977"/>
    </source>
</evidence>
<feature type="DNA-binding region" description="H-T-H motif" evidence="4">
    <location>
        <begin position="33"/>
        <end position="52"/>
    </location>
</feature>